<evidence type="ECO:0000313" key="3">
    <source>
        <dbReference type="EMBL" id="SKB58294.1"/>
    </source>
</evidence>
<dbReference type="InterPro" id="IPR036162">
    <property type="entry name" value="Resolvase-like_N_sf"/>
</dbReference>
<dbReference type="InterPro" id="IPR006119">
    <property type="entry name" value="Resolv_N"/>
</dbReference>
<dbReference type="FunFam" id="3.40.50.1390:FF:000008">
    <property type="entry name" value="DNA recombinase"/>
    <property type="match status" value="1"/>
</dbReference>
<organism evidence="3 4">
    <name type="scientific">Rhizorhabdus histidinilytica</name>
    <dbReference type="NCBI Taxonomy" id="439228"/>
    <lineage>
        <taxon>Bacteria</taxon>
        <taxon>Pseudomonadati</taxon>
        <taxon>Pseudomonadota</taxon>
        <taxon>Alphaproteobacteria</taxon>
        <taxon>Sphingomonadales</taxon>
        <taxon>Sphingomonadaceae</taxon>
        <taxon>Rhizorhabdus</taxon>
    </lineage>
</organism>
<accession>A0A1T5CFT4</accession>
<gene>
    <name evidence="3" type="ORF">SAMN06295920_10437</name>
</gene>
<dbReference type="Gene3D" id="3.90.1750.20">
    <property type="entry name" value="Putative Large Serine Recombinase, Chain B, Domain 2"/>
    <property type="match status" value="1"/>
</dbReference>
<dbReference type="STRING" id="439228.SAMN06295920_10437"/>
<dbReference type="CDD" id="cd00338">
    <property type="entry name" value="Ser_Recombinase"/>
    <property type="match status" value="1"/>
</dbReference>
<dbReference type="PROSITE" id="PS51736">
    <property type="entry name" value="RECOMBINASES_3"/>
    <property type="match status" value="1"/>
</dbReference>
<evidence type="ECO:0000313" key="4">
    <source>
        <dbReference type="Proteomes" id="UP000189818"/>
    </source>
</evidence>
<dbReference type="Pfam" id="PF00239">
    <property type="entry name" value="Resolvase"/>
    <property type="match status" value="1"/>
</dbReference>
<dbReference type="Pfam" id="PF07508">
    <property type="entry name" value="Recombinase"/>
    <property type="match status" value="1"/>
</dbReference>
<dbReference type="SUPFAM" id="SSF53041">
    <property type="entry name" value="Resolvase-like"/>
    <property type="match status" value="1"/>
</dbReference>
<dbReference type="AlphaFoldDB" id="A0A1T5CFT4"/>
<keyword evidence="4" id="KW-1185">Reference proteome</keyword>
<dbReference type="GO" id="GO:0000150">
    <property type="term" value="F:DNA strand exchange activity"/>
    <property type="evidence" value="ECO:0007669"/>
    <property type="project" value="InterPro"/>
</dbReference>
<dbReference type="OrthoDB" id="7735915at2"/>
<evidence type="ECO:0000259" key="1">
    <source>
        <dbReference type="PROSITE" id="PS51736"/>
    </source>
</evidence>
<dbReference type="InterPro" id="IPR011109">
    <property type="entry name" value="DNA_bind_recombinase_dom"/>
</dbReference>
<feature type="domain" description="Resolvase/invertase-type recombinase catalytic" evidence="1">
    <location>
        <begin position="6"/>
        <end position="156"/>
    </location>
</feature>
<dbReference type="PANTHER" id="PTHR30461">
    <property type="entry name" value="DNA-INVERTASE FROM LAMBDOID PROPHAGE"/>
    <property type="match status" value="1"/>
</dbReference>
<dbReference type="InterPro" id="IPR050639">
    <property type="entry name" value="SSR_resolvase"/>
</dbReference>
<dbReference type="Proteomes" id="UP000189818">
    <property type="component" value="Unassembled WGS sequence"/>
</dbReference>
<dbReference type="RefSeq" id="WP_079647958.1">
    <property type="nucleotide sequence ID" value="NZ_FUYM01000004.1"/>
</dbReference>
<name>A0A1T5CFT4_9SPHN</name>
<dbReference type="PROSITE" id="PS51737">
    <property type="entry name" value="RECOMBINASE_DNA_BIND"/>
    <property type="match status" value="1"/>
</dbReference>
<dbReference type="Gene3D" id="3.40.50.1390">
    <property type="entry name" value="Resolvase, N-terminal catalytic domain"/>
    <property type="match status" value="1"/>
</dbReference>
<reference evidence="4" key="1">
    <citation type="submission" date="2017-02" db="EMBL/GenBank/DDBJ databases">
        <authorList>
            <person name="Varghese N."/>
            <person name="Submissions S."/>
        </authorList>
    </citation>
    <scope>NUCLEOTIDE SEQUENCE [LARGE SCALE GENOMIC DNA]</scope>
    <source>
        <strain evidence="4">UM2</strain>
    </source>
</reference>
<dbReference type="GO" id="GO:0003677">
    <property type="term" value="F:DNA binding"/>
    <property type="evidence" value="ECO:0007669"/>
    <property type="project" value="InterPro"/>
</dbReference>
<protein>
    <submittedName>
        <fullName evidence="3">Site-specific DNA recombinase</fullName>
    </submittedName>
</protein>
<evidence type="ECO:0000259" key="2">
    <source>
        <dbReference type="PROSITE" id="PS51737"/>
    </source>
</evidence>
<dbReference type="InterPro" id="IPR038109">
    <property type="entry name" value="DNA_bind_recomb_sf"/>
</dbReference>
<sequence length="499" mass="56550">MQARIRAAQYVRMSTDRQAYSIANQQAAIASYAQRHGFEIVRTYADEGRSGLHLKGRSALQQLLADVLVDEPEFSAILVYDVSRWGRFQDIDQGAHYEFLCRSAGVRIHYCAEPFSNDDSLPAAIMKSLKRIMAGEFSRELSTKVFEAQARLARQGFKMGGGRRYGFHRMLVDEFGQPKGILQPGQYKHLRSDKVIIVPGPADEIATVQKIFRMCAWRGMSPRQIALRLNNAGNVTMTGRPWSGILVAHVIRSDMYRGVLTYNRHSRKLGGRDVLNDKSEWIRCEGAIEPLIDERTFRTANRRLSERRWSKSDHQLIKLLATLQARTGRLSVRDTLDQPGFPVPTTFARRFGSFREACALAGYIRPQILYASVHPTLLFRACDLLEDAATAIRSSGGRVEVSEVDRTLMIDGKYRLGATMVRTMSTAPHTTWRARLREGFDIDWLLVGLLNRTDNLVGYAVLPESRFGKTRDVYISASRIRAANNRIESLSELYSILRQ</sequence>
<dbReference type="PANTHER" id="PTHR30461:SF23">
    <property type="entry name" value="DNA RECOMBINASE-RELATED"/>
    <property type="match status" value="1"/>
</dbReference>
<feature type="domain" description="Recombinase" evidence="2">
    <location>
        <begin position="184"/>
        <end position="310"/>
    </location>
</feature>
<dbReference type="SMART" id="SM00857">
    <property type="entry name" value="Resolvase"/>
    <property type="match status" value="1"/>
</dbReference>
<proteinExistence type="predicted"/>
<dbReference type="EMBL" id="FUYM01000004">
    <property type="protein sequence ID" value="SKB58294.1"/>
    <property type="molecule type" value="Genomic_DNA"/>
</dbReference>